<proteinExistence type="inferred from homology"/>
<dbReference type="PANTHER" id="PTHR10502:SF233">
    <property type="entry name" value="ANNEXIN B9"/>
    <property type="match status" value="1"/>
</dbReference>
<dbReference type="PRINTS" id="PR00196">
    <property type="entry name" value="ANNEXIN"/>
</dbReference>
<dbReference type="InterPro" id="IPR001464">
    <property type="entry name" value="Annexin"/>
</dbReference>
<dbReference type="PROSITE" id="PS51897">
    <property type="entry name" value="ANNEXIN_2"/>
    <property type="match status" value="4"/>
</dbReference>
<dbReference type="InterPro" id="IPR018502">
    <property type="entry name" value="Annexin_repeat"/>
</dbReference>
<accession>A0ABM1BZA8</accession>
<evidence type="ECO:0000256" key="3">
    <source>
        <dbReference type="ARBA" id="ARBA00023216"/>
    </source>
</evidence>
<organism evidence="5 7">
    <name type="scientific">Limulus polyphemus</name>
    <name type="common">Atlantic horseshoe crab</name>
    <dbReference type="NCBI Taxonomy" id="6850"/>
    <lineage>
        <taxon>Eukaryota</taxon>
        <taxon>Metazoa</taxon>
        <taxon>Ecdysozoa</taxon>
        <taxon>Arthropoda</taxon>
        <taxon>Chelicerata</taxon>
        <taxon>Merostomata</taxon>
        <taxon>Xiphosura</taxon>
        <taxon>Limulidae</taxon>
        <taxon>Limulus</taxon>
    </lineage>
</organism>
<keyword evidence="5" id="KW-1185">Reference proteome</keyword>
<gene>
    <name evidence="6 7" type="primary">LOC106475356</name>
</gene>
<protein>
    <recommendedName>
        <fullName evidence="4">Annexin</fullName>
    </recommendedName>
</protein>
<dbReference type="PANTHER" id="PTHR10502">
    <property type="entry name" value="ANNEXIN"/>
    <property type="match status" value="1"/>
</dbReference>
<dbReference type="RefSeq" id="XP_013791507.1">
    <property type="nucleotide sequence ID" value="XM_013936053.2"/>
</dbReference>
<dbReference type="InterPro" id="IPR037104">
    <property type="entry name" value="Annexin_sf"/>
</dbReference>
<evidence type="ECO:0000313" key="6">
    <source>
        <dbReference type="RefSeq" id="XP_013791501.1"/>
    </source>
</evidence>
<evidence type="ECO:0000256" key="4">
    <source>
        <dbReference type="RuleBase" id="RU003540"/>
    </source>
</evidence>
<dbReference type="RefSeq" id="XP_013791501.1">
    <property type="nucleotide sequence ID" value="XM_013936047.2"/>
</dbReference>
<keyword evidence="2 4" id="KW-0677">Repeat</keyword>
<dbReference type="Proteomes" id="UP000694941">
    <property type="component" value="Unplaced"/>
</dbReference>
<reference evidence="6 7" key="1">
    <citation type="submission" date="2025-05" db="UniProtKB">
        <authorList>
            <consortium name="RefSeq"/>
        </authorList>
    </citation>
    <scope>IDENTIFICATION</scope>
    <source>
        <tissue evidence="6 7">Muscle</tissue>
    </source>
</reference>
<dbReference type="GeneID" id="106475356"/>
<keyword evidence="3 4" id="KW-0041">Annexin</keyword>
<comment type="similarity">
    <text evidence="1 4">Belongs to the annexin family.</text>
</comment>
<keyword evidence="4" id="KW-0106">Calcium</keyword>
<evidence type="ECO:0000313" key="7">
    <source>
        <dbReference type="RefSeq" id="XP_013791507.1"/>
    </source>
</evidence>
<dbReference type="Gene3D" id="1.10.220.10">
    <property type="entry name" value="Annexin"/>
    <property type="match status" value="4"/>
</dbReference>
<evidence type="ECO:0000256" key="2">
    <source>
        <dbReference type="ARBA" id="ARBA00022737"/>
    </source>
</evidence>
<dbReference type="Pfam" id="PF00191">
    <property type="entry name" value="Annexin"/>
    <property type="match status" value="4"/>
</dbReference>
<evidence type="ECO:0000256" key="1">
    <source>
        <dbReference type="ARBA" id="ARBA00007831"/>
    </source>
</evidence>
<dbReference type="SUPFAM" id="SSF47874">
    <property type="entry name" value="Annexin"/>
    <property type="match status" value="1"/>
</dbReference>
<name>A0ABM1BZA8_LIMPO</name>
<evidence type="ECO:0000313" key="5">
    <source>
        <dbReference type="Proteomes" id="UP000694941"/>
    </source>
</evidence>
<dbReference type="SMART" id="SM00335">
    <property type="entry name" value="ANX"/>
    <property type="match status" value="4"/>
</dbReference>
<dbReference type="InterPro" id="IPR018252">
    <property type="entry name" value="Annexin_repeat_CS"/>
</dbReference>
<comment type="domain">
    <text evidence="4">A pair of annexin repeats may form one binding site for calcium and phospholipid.</text>
</comment>
<dbReference type="PROSITE" id="PS00223">
    <property type="entry name" value="ANNEXIN_1"/>
    <property type="match status" value="3"/>
</dbReference>
<sequence length="318" mass="35630">MELYQQATLFPQESFDPVADAATLKECMEGLGTDEKPMIEILGHRTNAERQNIALSYKTQFGQDLIDDLKSELSGHFEDALVALMTPVADFLASELNKALSGLGTKEDTLVEILCTRRNEEIKAITEAYERLYERSLEDDLKSDTSGDFQRLMVSMTVAGREEGPADPDQAVTDAQALKDAGIDQWGTDESTFNSIFCLRSYQHLRRVFWEYEKLAGVTIVESISSEMSGDLKAGMLAIAKSIENCPAYFAEKLHRAMKGFGTDDKALIRIVTSRCEIDMVQIKQEYQKLYEKTLEEAIIGDTSGDYRRLLVTLVEDA</sequence>
<keyword evidence="4" id="KW-0111">Calcium/phospholipid-binding</keyword>